<evidence type="ECO:0000313" key="2">
    <source>
        <dbReference type="WBParaSite" id="Hba_04854"/>
    </source>
</evidence>
<organism evidence="1 2">
    <name type="scientific">Heterorhabditis bacteriophora</name>
    <name type="common">Entomopathogenic nematode worm</name>
    <dbReference type="NCBI Taxonomy" id="37862"/>
    <lineage>
        <taxon>Eukaryota</taxon>
        <taxon>Metazoa</taxon>
        <taxon>Ecdysozoa</taxon>
        <taxon>Nematoda</taxon>
        <taxon>Chromadorea</taxon>
        <taxon>Rhabditida</taxon>
        <taxon>Rhabditina</taxon>
        <taxon>Rhabditomorpha</taxon>
        <taxon>Strongyloidea</taxon>
        <taxon>Heterorhabditidae</taxon>
        <taxon>Heterorhabditis</taxon>
    </lineage>
</organism>
<reference evidence="2" key="1">
    <citation type="submission" date="2016-11" db="UniProtKB">
        <authorList>
            <consortium name="WormBaseParasite"/>
        </authorList>
    </citation>
    <scope>IDENTIFICATION</scope>
</reference>
<evidence type="ECO:0000313" key="1">
    <source>
        <dbReference type="Proteomes" id="UP000095283"/>
    </source>
</evidence>
<name>A0A1I7WIL9_HETBA</name>
<dbReference type="WBParaSite" id="Hba_04854">
    <property type="protein sequence ID" value="Hba_04854"/>
    <property type="gene ID" value="Hba_04854"/>
</dbReference>
<protein>
    <submittedName>
        <fullName evidence="2">Transposase</fullName>
    </submittedName>
</protein>
<keyword evidence="1" id="KW-1185">Reference proteome</keyword>
<dbReference type="AlphaFoldDB" id="A0A1I7WIL9"/>
<proteinExistence type="predicted"/>
<accession>A0A1I7WIL9</accession>
<dbReference type="Proteomes" id="UP000095283">
    <property type="component" value="Unplaced"/>
</dbReference>
<sequence>MTPDRRDGSLLRRKREQWAREKGLKCVSTHHFFKQVLNF</sequence>